<comment type="caution">
    <text evidence="2">The sequence shown here is derived from an EMBL/GenBank/DDBJ whole genome shotgun (WGS) entry which is preliminary data.</text>
</comment>
<sequence>MFFRNMEKDVKEEFLPEAAAVTQGTEQPYIALRYMGIDVKEEPLPEVAAVTQGTEQPSISTEESEMKARDTCDSVTCKNLKIEWQTVACDANADSVSLIYTNNTEAKENLRTQLKPIWEKLRILQEFQQTLHQTAEHIKVAKM</sequence>
<name>A0A498N4F8_LABRO</name>
<evidence type="ECO:0000313" key="2">
    <source>
        <dbReference type="EMBL" id="RXN28998.1"/>
    </source>
</evidence>
<dbReference type="EMBL" id="QBIY01011822">
    <property type="protein sequence ID" value="RXN28998.1"/>
    <property type="molecule type" value="Genomic_DNA"/>
</dbReference>
<feature type="region of interest" description="Disordered" evidence="1">
    <location>
        <begin position="48"/>
        <end position="67"/>
    </location>
</feature>
<evidence type="ECO:0000256" key="1">
    <source>
        <dbReference type="SAM" id="MobiDB-lite"/>
    </source>
</evidence>
<keyword evidence="3" id="KW-1185">Reference proteome</keyword>
<evidence type="ECO:0000313" key="3">
    <source>
        <dbReference type="Proteomes" id="UP000290572"/>
    </source>
</evidence>
<organism evidence="2 3">
    <name type="scientific">Labeo rohita</name>
    <name type="common">Indian major carp</name>
    <name type="synonym">Cyprinus rohita</name>
    <dbReference type="NCBI Taxonomy" id="84645"/>
    <lineage>
        <taxon>Eukaryota</taxon>
        <taxon>Metazoa</taxon>
        <taxon>Chordata</taxon>
        <taxon>Craniata</taxon>
        <taxon>Vertebrata</taxon>
        <taxon>Euteleostomi</taxon>
        <taxon>Actinopterygii</taxon>
        <taxon>Neopterygii</taxon>
        <taxon>Teleostei</taxon>
        <taxon>Ostariophysi</taxon>
        <taxon>Cypriniformes</taxon>
        <taxon>Cyprinidae</taxon>
        <taxon>Labeoninae</taxon>
        <taxon>Labeonini</taxon>
        <taxon>Labeo</taxon>
    </lineage>
</organism>
<protein>
    <submittedName>
        <fullName evidence="2">Tripartite motif-containing 35-like protein</fullName>
    </submittedName>
</protein>
<dbReference type="Proteomes" id="UP000290572">
    <property type="component" value="Unassembled WGS sequence"/>
</dbReference>
<proteinExistence type="predicted"/>
<gene>
    <name evidence="2" type="ORF">ROHU_018727</name>
</gene>
<dbReference type="AlphaFoldDB" id="A0A498N4F8"/>
<reference evidence="2 3" key="1">
    <citation type="submission" date="2018-03" db="EMBL/GenBank/DDBJ databases">
        <title>Draft genome sequence of Rohu Carp (Labeo rohita).</title>
        <authorList>
            <person name="Das P."/>
            <person name="Kushwaha B."/>
            <person name="Joshi C.G."/>
            <person name="Kumar D."/>
            <person name="Nagpure N.S."/>
            <person name="Sahoo L."/>
            <person name="Das S.P."/>
            <person name="Bit A."/>
            <person name="Patnaik S."/>
            <person name="Meher P.K."/>
            <person name="Jayasankar P."/>
            <person name="Koringa P.G."/>
            <person name="Patel N.V."/>
            <person name="Hinsu A.T."/>
            <person name="Kumar R."/>
            <person name="Pandey M."/>
            <person name="Agarwal S."/>
            <person name="Srivastava S."/>
            <person name="Singh M."/>
            <person name="Iquebal M.A."/>
            <person name="Jaiswal S."/>
            <person name="Angadi U.B."/>
            <person name="Kumar N."/>
            <person name="Raza M."/>
            <person name="Shah T.M."/>
            <person name="Rai A."/>
            <person name="Jena J.K."/>
        </authorList>
    </citation>
    <scope>NUCLEOTIDE SEQUENCE [LARGE SCALE GENOMIC DNA]</scope>
    <source>
        <strain evidence="2">DASCIFA01</strain>
        <tissue evidence="2">Testis</tissue>
    </source>
</reference>
<feature type="compositionally biased region" description="Polar residues" evidence="1">
    <location>
        <begin position="51"/>
        <end position="61"/>
    </location>
</feature>
<accession>A0A498N4F8</accession>